<dbReference type="Proteomes" id="UP000676336">
    <property type="component" value="Unassembled WGS sequence"/>
</dbReference>
<comment type="caution">
    <text evidence="1">The sequence shown here is derived from an EMBL/GenBank/DDBJ whole genome shotgun (WGS) entry which is preliminary data.</text>
</comment>
<proteinExistence type="predicted"/>
<evidence type="ECO:0000313" key="1">
    <source>
        <dbReference type="EMBL" id="CAF4160255.1"/>
    </source>
</evidence>
<organism evidence="1 2">
    <name type="scientific">Rotaria magnacalcarata</name>
    <dbReference type="NCBI Taxonomy" id="392030"/>
    <lineage>
        <taxon>Eukaryota</taxon>
        <taxon>Metazoa</taxon>
        <taxon>Spiralia</taxon>
        <taxon>Gnathifera</taxon>
        <taxon>Rotifera</taxon>
        <taxon>Eurotatoria</taxon>
        <taxon>Bdelloidea</taxon>
        <taxon>Philodinida</taxon>
        <taxon>Philodinidae</taxon>
        <taxon>Rotaria</taxon>
    </lineage>
</organism>
<dbReference type="EMBL" id="CAJOBI010011588">
    <property type="protein sequence ID" value="CAF4160255.1"/>
    <property type="molecule type" value="Genomic_DNA"/>
</dbReference>
<reference evidence="1" key="1">
    <citation type="submission" date="2021-02" db="EMBL/GenBank/DDBJ databases">
        <authorList>
            <person name="Nowell W R."/>
        </authorList>
    </citation>
    <scope>NUCLEOTIDE SEQUENCE</scope>
</reference>
<name>A0A8S2RE63_9BILA</name>
<sequence length="32" mass="3688">MMIEELYIMSKFENWTKTGVTGSENPNPLDDP</sequence>
<accession>A0A8S2RE63</accession>
<feature type="non-terminal residue" evidence="1">
    <location>
        <position position="32"/>
    </location>
</feature>
<evidence type="ECO:0000313" key="2">
    <source>
        <dbReference type="Proteomes" id="UP000676336"/>
    </source>
</evidence>
<dbReference type="AlphaFoldDB" id="A0A8S2RE63"/>
<protein>
    <submittedName>
        <fullName evidence="1">Uncharacterized protein</fullName>
    </submittedName>
</protein>
<gene>
    <name evidence="1" type="ORF">SMN809_LOCUS20153</name>
</gene>